<dbReference type="AlphaFoldDB" id="A0A5B7HN07"/>
<evidence type="ECO:0000313" key="2">
    <source>
        <dbReference type="Proteomes" id="UP000324222"/>
    </source>
</evidence>
<name>A0A5B7HN07_PORTR</name>
<evidence type="ECO:0000313" key="1">
    <source>
        <dbReference type="EMBL" id="MPC71503.1"/>
    </source>
</evidence>
<dbReference type="Proteomes" id="UP000324222">
    <property type="component" value="Unassembled WGS sequence"/>
</dbReference>
<dbReference type="EMBL" id="VSRR010032993">
    <property type="protein sequence ID" value="MPC71503.1"/>
    <property type="molecule type" value="Genomic_DNA"/>
</dbReference>
<gene>
    <name evidence="1" type="ORF">E2C01_065780</name>
</gene>
<proteinExistence type="predicted"/>
<reference evidence="1 2" key="1">
    <citation type="submission" date="2019-05" db="EMBL/GenBank/DDBJ databases">
        <title>Another draft genome of Portunus trituberculatus and its Hox gene families provides insights of decapod evolution.</title>
        <authorList>
            <person name="Jeong J.-H."/>
            <person name="Song I."/>
            <person name="Kim S."/>
            <person name="Choi T."/>
            <person name="Kim D."/>
            <person name="Ryu S."/>
            <person name="Kim W."/>
        </authorList>
    </citation>
    <scope>NUCLEOTIDE SEQUENCE [LARGE SCALE GENOMIC DNA]</scope>
    <source>
        <tissue evidence="1">Muscle</tissue>
    </source>
</reference>
<keyword evidence="2" id="KW-1185">Reference proteome</keyword>
<protein>
    <submittedName>
        <fullName evidence="1">Uncharacterized protein</fullName>
    </submittedName>
</protein>
<sequence length="41" mass="4563">MHLPHPSLLIQNLSNGNSKSSLRVLFWGGDQKRPQVGLLSH</sequence>
<organism evidence="1 2">
    <name type="scientific">Portunus trituberculatus</name>
    <name type="common">Swimming crab</name>
    <name type="synonym">Neptunus trituberculatus</name>
    <dbReference type="NCBI Taxonomy" id="210409"/>
    <lineage>
        <taxon>Eukaryota</taxon>
        <taxon>Metazoa</taxon>
        <taxon>Ecdysozoa</taxon>
        <taxon>Arthropoda</taxon>
        <taxon>Crustacea</taxon>
        <taxon>Multicrustacea</taxon>
        <taxon>Malacostraca</taxon>
        <taxon>Eumalacostraca</taxon>
        <taxon>Eucarida</taxon>
        <taxon>Decapoda</taxon>
        <taxon>Pleocyemata</taxon>
        <taxon>Brachyura</taxon>
        <taxon>Eubrachyura</taxon>
        <taxon>Portunoidea</taxon>
        <taxon>Portunidae</taxon>
        <taxon>Portuninae</taxon>
        <taxon>Portunus</taxon>
    </lineage>
</organism>
<comment type="caution">
    <text evidence="1">The sequence shown here is derived from an EMBL/GenBank/DDBJ whole genome shotgun (WGS) entry which is preliminary data.</text>
</comment>
<accession>A0A5B7HN07</accession>